<evidence type="ECO:0000313" key="1">
    <source>
        <dbReference type="EMBL" id="OWF45295.1"/>
    </source>
</evidence>
<dbReference type="PANTHER" id="PTHR14187">
    <property type="entry name" value="ALPHA KINASE/ELONGATION FACTOR 2 KINASE"/>
    <property type="match status" value="1"/>
</dbReference>
<dbReference type="STRING" id="6573.A0A210Q9A9"/>
<dbReference type="Gene3D" id="3.30.420.40">
    <property type="match status" value="1"/>
</dbReference>
<name>A0A210Q9A9_MIZYE</name>
<comment type="caution">
    <text evidence="1">The sequence shown here is derived from an EMBL/GenBank/DDBJ whole genome shotgun (WGS) entry which is preliminary data.</text>
</comment>
<dbReference type="AlphaFoldDB" id="A0A210Q9A9"/>
<keyword evidence="2" id="KW-1185">Reference proteome</keyword>
<dbReference type="PANTHER" id="PTHR14187:SF5">
    <property type="entry name" value="HEAT SHOCK 70 KDA PROTEIN 12A"/>
    <property type="match status" value="1"/>
</dbReference>
<dbReference type="Proteomes" id="UP000242188">
    <property type="component" value="Unassembled WGS sequence"/>
</dbReference>
<dbReference type="OrthoDB" id="2963168at2759"/>
<accession>A0A210Q9A9</accession>
<gene>
    <name evidence="1" type="ORF">KP79_PYT12741</name>
</gene>
<dbReference type="SUPFAM" id="SSF53067">
    <property type="entry name" value="Actin-like ATPase domain"/>
    <property type="match status" value="1"/>
</dbReference>
<organism evidence="1 2">
    <name type="scientific">Mizuhopecten yessoensis</name>
    <name type="common">Japanese scallop</name>
    <name type="synonym">Patinopecten yessoensis</name>
    <dbReference type="NCBI Taxonomy" id="6573"/>
    <lineage>
        <taxon>Eukaryota</taxon>
        <taxon>Metazoa</taxon>
        <taxon>Spiralia</taxon>
        <taxon>Lophotrochozoa</taxon>
        <taxon>Mollusca</taxon>
        <taxon>Bivalvia</taxon>
        <taxon>Autobranchia</taxon>
        <taxon>Pteriomorphia</taxon>
        <taxon>Pectinida</taxon>
        <taxon>Pectinoidea</taxon>
        <taxon>Pectinidae</taxon>
        <taxon>Mizuhopecten</taxon>
    </lineage>
</organism>
<sequence>MTWLAGGSLASVKTATTVLLDPDKKLRAFGFEAEDEYNQLVEDSEEDGIGERTYEKYYYFRQFKMSLYNCSGVLTRNTMIEDETEKKLPAMLVISLSIGYMKNHLLTLINKRCIGVEENDIHWVITIPAIWDDSAKQLMRESAINGGIQSDHLSFALEPEAASIYCQLVKVILSEEGTSTQAGAKRKSFRSSRAGTTYMVLDLGGLII</sequence>
<dbReference type="InterPro" id="IPR043129">
    <property type="entry name" value="ATPase_NBD"/>
</dbReference>
<evidence type="ECO:0000313" key="2">
    <source>
        <dbReference type="Proteomes" id="UP000242188"/>
    </source>
</evidence>
<dbReference type="EMBL" id="NEDP02004526">
    <property type="protein sequence ID" value="OWF45295.1"/>
    <property type="molecule type" value="Genomic_DNA"/>
</dbReference>
<keyword evidence="1" id="KW-0346">Stress response</keyword>
<proteinExistence type="predicted"/>
<reference evidence="1 2" key="1">
    <citation type="journal article" date="2017" name="Nat. Ecol. Evol.">
        <title>Scallop genome provides insights into evolution of bilaterian karyotype and development.</title>
        <authorList>
            <person name="Wang S."/>
            <person name="Zhang J."/>
            <person name="Jiao W."/>
            <person name="Li J."/>
            <person name="Xun X."/>
            <person name="Sun Y."/>
            <person name="Guo X."/>
            <person name="Huan P."/>
            <person name="Dong B."/>
            <person name="Zhang L."/>
            <person name="Hu X."/>
            <person name="Sun X."/>
            <person name="Wang J."/>
            <person name="Zhao C."/>
            <person name="Wang Y."/>
            <person name="Wang D."/>
            <person name="Huang X."/>
            <person name="Wang R."/>
            <person name="Lv J."/>
            <person name="Li Y."/>
            <person name="Zhang Z."/>
            <person name="Liu B."/>
            <person name="Lu W."/>
            <person name="Hui Y."/>
            <person name="Liang J."/>
            <person name="Zhou Z."/>
            <person name="Hou R."/>
            <person name="Li X."/>
            <person name="Liu Y."/>
            <person name="Li H."/>
            <person name="Ning X."/>
            <person name="Lin Y."/>
            <person name="Zhao L."/>
            <person name="Xing Q."/>
            <person name="Dou J."/>
            <person name="Li Y."/>
            <person name="Mao J."/>
            <person name="Guo H."/>
            <person name="Dou H."/>
            <person name="Li T."/>
            <person name="Mu C."/>
            <person name="Jiang W."/>
            <person name="Fu Q."/>
            <person name="Fu X."/>
            <person name="Miao Y."/>
            <person name="Liu J."/>
            <person name="Yu Q."/>
            <person name="Li R."/>
            <person name="Liao H."/>
            <person name="Li X."/>
            <person name="Kong Y."/>
            <person name="Jiang Z."/>
            <person name="Chourrout D."/>
            <person name="Li R."/>
            <person name="Bao Z."/>
        </authorList>
    </citation>
    <scope>NUCLEOTIDE SEQUENCE [LARGE SCALE GENOMIC DNA]</scope>
    <source>
        <strain evidence="1 2">PY_sf001</strain>
    </source>
</reference>
<protein>
    <submittedName>
        <fullName evidence="1">Heat shock 70 kDa protein 12A</fullName>
    </submittedName>
</protein>